<keyword evidence="2" id="KW-1185">Reference proteome</keyword>
<protein>
    <submittedName>
        <fullName evidence="1">Uncharacterized protein</fullName>
    </submittedName>
</protein>
<name>A0ABT0C362_9BACT</name>
<evidence type="ECO:0000313" key="2">
    <source>
        <dbReference type="Proteomes" id="UP001165444"/>
    </source>
</evidence>
<accession>A0ABT0C362</accession>
<dbReference type="Proteomes" id="UP001165444">
    <property type="component" value="Unassembled WGS sequence"/>
</dbReference>
<evidence type="ECO:0000313" key="1">
    <source>
        <dbReference type="EMBL" id="MCJ2381046.1"/>
    </source>
</evidence>
<dbReference type="EMBL" id="JAKZMM010000025">
    <property type="protein sequence ID" value="MCJ2381046.1"/>
    <property type="molecule type" value="Genomic_DNA"/>
</dbReference>
<dbReference type="RefSeq" id="WP_243325386.1">
    <property type="nucleotide sequence ID" value="NZ_JAKZMM010000025.1"/>
</dbReference>
<gene>
    <name evidence="1" type="ORF">MUN53_10550</name>
</gene>
<reference evidence="1 2" key="1">
    <citation type="submission" date="2022-03" db="EMBL/GenBank/DDBJ databases">
        <title>Parabacteroides sp. nov. isolated from swine feces.</title>
        <authorList>
            <person name="Bak J.E."/>
        </authorList>
    </citation>
    <scope>NUCLEOTIDE SEQUENCE [LARGE SCALE GENOMIC DNA]</scope>
    <source>
        <strain evidence="1 2">AGMB00274</strain>
    </source>
</reference>
<organism evidence="1 2">
    <name type="scientific">Parabacteroides faecalis</name>
    <dbReference type="NCBI Taxonomy" id="2924040"/>
    <lineage>
        <taxon>Bacteria</taxon>
        <taxon>Pseudomonadati</taxon>
        <taxon>Bacteroidota</taxon>
        <taxon>Bacteroidia</taxon>
        <taxon>Bacteroidales</taxon>
        <taxon>Tannerellaceae</taxon>
        <taxon>Parabacteroides</taxon>
    </lineage>
</organism>
<comment type="caution">
    <text evidence="1">The sequence shown here is derived from an EMBL/GenBank/DDBJ whole genome shotgun (WGS) entry which is preliminary data.</text>
</comment>
<sequence length="124" mass="14682">MPENEEIHAYEFQKRPYFFTISCLYFPKKPGRNGNKSPEFRIPGLFHPQKAHFLFANHTQIQLSICLCFHDLKNRRIKNTPSMPIHFSPCQLIGFISSHFVKPKVQIQRIKPNYPVFIPVQRKD</sequence>
<proteinExistence type="predicted"/>